<gene>
    <name evidence="1" type="ORF">HBN54_004266</name>
</gene>
<name>A0ABX1HR07_9BACT</name>
<evidence type="ECO:0000313" key="2">
    <source>
        <dbReference type="Proteomes" id="UP000717634"/>
    </source>
</evidence>
<dbReference type="Proteomes" id="UP000717634">
    <property type="component" value="Unassembled WGS sequence"/>
</dbReference>
<organism evidence="1 2">
    <name type="scientific">Hymenobacter artigasi</name>
    <dbReference type="NCBI Taxonomy" id="2719616"/>
    <lineage>
        <taxon>Bacteria</taxon>
        <taxon>Pseudomonadati</taxon>
        <taxon>Bacteroidota</taxon>
        <taxon>Cytophagia</taxon>
        <taxon>Cytophagales</taxon>
        <taxon>Hymenobacteraceae</taxon>
        <taxon>Hymenobacter</taxon>
    </lineage>
</organism>
<accession>A0ABX1HR07</accession>
<dbReference type="EMBL" id="JAAVTK010000020">
    <property type="protein sequence ID" value="NKI91646.1"/>
    <property type="molecule type" value="Genomic_DNA"/>
</dbReference>
<dbReference type="RefSeq" id="WP_210428138.1">
    <property type="nucleotide sequence ID" value="NZ_JAAVTK010000020.1"/>
</dbReference>
<reference evidence="1 2" key="1">
    <citation type="submission" date="2020-03" db="EMBL/GenBank/DDBJ databases">
        <title>Genomic Encyclopedia of Type Strains, Phase IV (KMG-V): Genome sequencing to study the core and pangenomes of soil and plant-associated prokaryotes.</title>
        <authorList>
            <person name="Whitman W."/>
        </authorList>
    </citation>
    <scope>NUCLEOTIDE SEQUENCE [LARGE SCALE GENOMIC DNA]</scope>
    <source>
        <strain evidence="1 2">1B</strain>
    </source>
</reference>
<sequence>MMTWESITIEKLYDEILRSEEEMHGEILRLWELIQIFPEKWTQEEYGKEGGGFWVVAVCGRHIIWYNDIEDGFNISPYRRYGEFEEYWCNQDYLYRAVERMLSIIKFGGKLGGGFGPPQPIGEA</sequence>
<comment type="caution">
    <text evidence="1">The sequence shown here is derived from an EMBL/GenBank/DDBJ whole genome shotgun (WGS) entry which is preliminary data.</text>
</comment>
<protein>
    <submittedName>
        <fullName evidence="1">Uncharacterized protein</fullName>
    </submittedName>
</protein>
<proteinExistence type="predicted"/>
<evidence type="ECO:0000313" key="1">
    <source>
        <dbReference type="EMBL" id="NKI91646.1"/>
    </source>
</evidence>
<keyword evidence="2" id="KW-1185">Reference proteome</keyword>